<sequence length="142" mass="16219">LFHFCIVTSSLPCGQDWSSLAGCLQMDATQTSSDDILKFIRHEGYMIVPPSNPPSKTPIPAPRRGKRAVGTNSNAYTGKCPYQFQVKDFIDTVPRFVSNATCQGCDVRCKPVVFTQRLLRKHCQDFWLWEEHDVRVAYYLDR</sequence>
<feature type="non-terminal residue" evidence="1">
    <location>
        <position position="1"/>
    </location>
</feature>
<proteinExistence type="predicted"/>
<dbReference type="Proteomes" id="UP001159405">
    <property type="component" value="Unassembled WGS sequence"/>
</dbReference>
<gene>
    <name evidence="1" type="ORF">PLOB_00003909</name>
</gene>
<organism evidence="1 2">
    <name type="scientific">Porites lobata</name>
    <dbReference type="NCBI Taxonomy" id="104759"/>
    <lineage>
        <taxon>Eukaryota</taxon>
        <taxon>Metazoa</taxon>
        <taxon>Cnidaria</taxon>
        <taxon>Anthozoa</taxon>
        <taxon>Hexacorallia</taxon>
        <taxon>Scleractinia</taxon>
        <taxon>Fungiina</taxon>
        <taxon>Poritidae</taxon>
        <taxon>Porites</taxon>
    </lineage>
</organism>
<keyword evidence="2" id="KW-1185">Reference proteome</keyword>
<reference evidence="1 2" key="1">
    <citation type="submission" date="2022-05" db="EMBL/GenBank/DDBJ databases">
        <authorList>
            <consortium name="Genoscope - CEA"/>
            <person name="William W."/>
        </authorList>
    </citation>
    <scope>NUCLEOTIDE SEQUENCE [LARGE SCALE GENOMIC DNA]</scope>
</reference>
<evidence type="ECO:0000313" key="2">
    <source>
        <dbReference type="Proteomes" id="UP001159405"/>
    </source>
</evidence>
<dbReference type="EMBL" id="CALNXK010000115">
    <property type="protein sequence ID" value="CAH3160063.1"/>
    <property type="molecule type" value="Genomic_DNA"/>
</dbReference>
<name>A0ABN8QCU2_9CNID</name>
<evidence type="ECO:0000313" key="1">
    <source>
        <dbReference type="EMBL" id="CAH3160063.1"/>
    </source>
</evidence>
<comment type="caution">
    <text evidence="1">The sequence shown here is derived from an EMBL/GenBank/DDBJ whole genome shotgun (WGS) entry which is preliminary data.</text>
</comment>
<accession>A0ABN8QCU2</accession>
<protein>
    <submittedName>
        <fullName evidence="1">Uncharacterized protein</fullName>
    </submittedName>
</protein>